<dbReference type="NCBIfam" id="TIGR00229">
    <property type="entry name" value="sensory_box"/>
    <property type="match status" value="1"/>
</dbReference>
<feature type="domain" description="PAC" evidence="1">
    <location>
        <begin position="237"/>
        <end position="286"/>
    </location>
</feature>
<dbReference type="InterPro" id="IPR013656">
    <property type="entry name" value="PAS_4"/>
</dbReference>
<accession>Q1MFH3</accession>
<name>Q1MFH3_RHIJ3</name>
<dbReference type="SUPFAM" id="SSF55785">
    <property type="entry name" value="PYP-like sensor domain (PAS domain)"/>
    <property type="match status" value="1"/>
</dbReference>
<sequence>MLGLKLRALHVIRHHQDANNVYRKAHFWEMQPCEVSDSSLGTMGVGGVLLELFRAFSLRCVQIEDAIRLGDDQRVTALDRNVEPLVEAILACRATNLLEVYMQLQFVSHLISQDADDSASVTEHTSVLSYLLDRYFGAHGPDWRVPSPQDVRIEPPPAYVPDTDNGQFLNAVILESLPDRVAVLTRDYRYLYSNPANSAHLNRKPMELIGRHLSEFIGEERFAECAKHKLDACFAGDQIDYTYERSAGSGGSRQVRCRMSPLRDAGGTVIGALLVMEDLDRLSQAA</sequence>
<gene>
    <name evidence="2" type="ordered locus">RL2811</name>
</gene>
<keyword evidence="3" id="KW-1185">Reference proteome</keyword>
<proteinExistence type="predicted"/>
<dbReference type="Gene3D" id="3.30.450.20">
    <property type="entry name" value="PAS domain"/>
    <property type="match status" value="1"/>
</dbReference>
<evidence type="ECO:0000313" key="3">
    <source>
        <dbReference type="Proteomes" id="UP000006575"/>
    </source>
</evidence>
<dbReference type="PROSITE" id="PS50113">
    <property type="entry name" value="PAC"/>
    <property type="match status" value="1"/>
</dbReference>
<evidence type="ECO:0000313" key="2">
    <source>
        <dbReference type="EMBL" id="CAK08301.1"/>
    </source>
</evidence>
<dbReference type="KEGG" id="rle:RL2811"/>
<dbReference type="InterPro" id="IPR000700">
    <property type="entry name" value="PAS-assoc_C"/>
</dbReference>
<dbReference type="CDD" id="cd00130">
    <property type="entry name" value="PAS"/>
    <property type="match status" value="1"/>
</dbReference>
<dbReference type="AlphaFoldDB" id="Q1MFH3"/>
<dbReference type="InterPro" id="IPR035965">
    <property type="entry name" value="PAS-like_dom_sf"/>
</dbReference>
<dbReference type="Pfam" id="PF08448">
    <property type="entry name" value="PAS_4"/>
    <property type="match status" value="1"/>
</dbReference>
<organism evidence="2 3">
    <name type="scientific">Rhizobium johnstonii (strain DSM 114642 / LMG 32736 / 3841)</name>
    <name type="common">Rhizobium leguminosarum bv. viciae</name>
    <dbReference type="NCBI Taxonomy" id="216596"/>
    <lineage>
        <taxon>Bacteria</taxon>
        <taxon>Pseudomonadati</taxon>
        <taxon>Pseudomonadota</taxon>
        <taxon>Alphaproteobacteria</taxon>
        <taxon>Hyphomicrobiales</taxon>
        <taxon>Rhizobiaceae</taxon>
        <taxon>Rhizobium/Agrobacterium group</taxon>
        <taxon>Rhizobium</taxon>
        <taxon>Rhizobium johnstonii</taxon>
    </lineage>
</organism>
<protein>
    <recommendedName>
        <fullName evidence="1">PAC domain-containing protein</fullName>
    </recommendedName>
</protein>
<dbReference type="HOGENOM" id="CLU_1165104_0_0_5"/>
<reference evidence="2 3" key="1">
    <citation type="journal article" date="2006" name="Genome Biol.">
        <title>The genome of Rhizobium leguminosarum has recognizable core and accessory components.</title>
        <authorList>
            <person name="Young J.W."/>
            <person name="Crossman L.C."/>
            <person name="Johnston A.W.B."/>
            <person name="Thomson N.R."/>
            <person name="Ghazoui Z.F."/>
            <person name="Hull K.H."/>
            <person name="Wexler M."/>
            <person name="Curson A.R.J."/>
            <person name="Todd J.D."/>
            <person name="Poole P.S."/>
            <person name="Mauchline T.H."/>
            <person name="East A.K."/>
            <person name="Quail M.A."/>
            <person name="Churcher C."/>
            <person name="Arrowsmith C."/>
            <person name="Cherevach A."/>
            <person name="Chillingworth T."/>
            <person name="Clarke K."/>
            <person name="Cronin A."/>
            <person name="Davis P."/>
            <person name="Fraser A."/>
            <person name="Hance Z."/>
            <person name="Hauser H."/>
            <person name="Jagels K."/>
            <person name="Moule S."/>
            <person name="Mungall K."/>
            <person name="Norbertczak H."/>
            <person name="Rabbinowitsch E."/>
            <person name="Sanders M."/>
            <person name="Simmonds M."/>
            <person name="Whitehead S."/>
            <person name="Parkhill J."/>
        </authorList>
    </citation>
    <scope>NUCLEOTIDE SEQUENCE [LARGE SCALE GENOMIC DNA]</scope>
    <source>
        <strain evidence="3">DSM 114642 / LMG 32736 / 3841</strain>
    </source>
</reference>
<dbReference type="eggNOG" id="COG3829">
    <property type="taxonomic scope" value="Bacteria"/>
</dbReference>
<dbReference type="EnsemblBacteria" id="CAK08301">
    <property type="protein sequence ID" value="CAK08301"/>
    <property type="gene ID" value="RL2811"/>
</dbReference>
<evidence type="ECO:0000259" key="1">
    <source>
        <dbReference type="PROSITE" id="PS50113"/>
    </source>
</evidence>
<dbReference type="Proteomes" id="UP000006575">
    <property type="component" value="Chromosome"/>
</dbReference>
<dbReference type="EMBL" id="AM236080">
    <property type="protein sequence ID" value="CAK08301.1"/>
    <property type="molecule type" value="Genomic_DNA"/>
</dbReference>
<dbReference type="InterPro" id="IPR000014">
    <property type="entry name" value="PAS"/>
</dbReference>